<proteinExistence type="predicted"/>
<gene>
    <name evidence="7" type="ORF">JZO71_03190</name>
</gene>
<keyword evidence="5 6" id="KW-0472">Membrane</keyword>
<feature type="transmembrane region" description="Helical" evidence="6">
    <location>
        <begin position="117"/>
        <end position="148"/>
    </location>
</feature>
<dbReference type="PANTHER" id="PTHR33545">
    <property type="entry name" value="UPF0750 MEMBRANE PROTEIN YITT-RELATED"/>
    <property type="match status" value="1"/>
</dbReference>
<evidence type="ECO:0000256" key="3">
    <source>
        <dbReference type="ARBA" id="ARBA00022692"/>
    </source>
</evidence>
<feature type="transmembrane region" description="Helical" evidence="6">
    <location>
        <begin position="85"/>
        <end position="105"/>
    </location>
</feature>
<dbReference type="InterPro" id="IPR003740">
    <property type="entry name" value="YitT"/>
</dbReference>
<dbReference type="Proteomes" id="UP000664832">
    <property type="component" value="Unassembled WGS sequence"/>
</dbReference>
<dbReference type="RefSeq" id="WP_206898156.1">
    <property type="nucleotide sequence ID" value="NZ_JAFLWI010000004.1"/>
</dbReference>
<keyword evidence="2" id="KW-1003">Cell membrane</keyword>
<comment type="caution">
    <text evidence="7">The sequence shown here is derived from an EMBL/GenBank/DDBJ whole genome shotgun (WGS) entry which is preliminary data.</text>
</comment>
<keyword evidence="8" id="KW-1185">Reference proteome</keyword>
<organism evidence="7 8">
    <name type="scientific">Candidatus Enterococcus courvalinii</name>
    <dbReference type="NCBI Taxonomy" id="2815329"/>
    <lineage>
        <taxon>Bacteria</taxon>
        <taxon>Bacillati</taxon>
        <taxon>Bacillota</taxon>
        <taxon>Bacilli</taxon>
        <taxon>Lactobacillales</taxon>
        <taxon>Enterococcaceae</taxon>
        <taxon>Enterococcus</taxon>
    </lineage>
</organism>
<evidence type="ECO:0000313" key="8">
    <source>
        <dbReference type="Proteomes" id="UP000664832"/>
    </source>
</evidence>
<keyword evidence="3 6" id="KW-0812">Transmembrane</keyword>
<evidence type="ECO:0000313" key="7">
    <source>
        <dbReference type="EMBL" id="MBO0481329.1"/>
    </source>
</evidence>
<evidence type="ECO:0000256" key="5">
    <source>
        <dbReference type="ARBA" id="ARBA00023136"/>
    </source>
</evidence>
<dbReference type="EMBL" id="JAFLWI010000004">
    <property type="protein sequence ID" value="MBO0481329.1"/>
    <property type="molecule type" value="Genomic_DNA"/>
</dbReference>
<protein>
    <submittedName>
        <fullName evidence="7">YitT family protein</fullName>
    </submittedName>
</protein>
<name>A0ABS3HXY0_9ENTE</name>
<dbReference type="Pfam" id="PF02588">
    <property type="entry name" value="YitT_membrane"/>
    <property type="match status" value="1"/>
</dbReference>
<accession>A0ABS3HXY0</accession>
<feature type="transmembrane region" description="Helical" evidence="6">
    <location>
        <begin position="56"/>
        <end position="80"/>
    </location>
</feature>
<dbReference type="PANTHER" id="PTHR33545:SF5">
    <property type="entry name" value="UPF0750 MEMBRANE PROTEIN YITT"/>
    <property type="match status" value="1"/>
</dbReference>
<feature type="transmembrane region" description="Helical" evidence="6">
    <location>
        <begin position="18"/>
        <end position="36"/>
    </location>
</feature>
<evidence type="ECO:0000256" key="2">
    <source>
        <dbReference type="ARBA" id="ARBA00022475"/>
    </source>
</evidence>
<evidence type="ECO:0000256" key="6">
    <source>
        <dbReference type="SAM" id="Phobius"/>
    </source>
</evidence>
<evidence type="ECO:0000256" key="4">
    <source>
        <dbReference type="ARBA" id="ARBA00022989"/>
    </source>
</evidence>
<reference evidence="7 8" key="1">
    <citation type="submission" date="2021-03" db="EMBL/GenBank/DDBJ databases">
        <title>Enterococcal diversity collection.</title>
        <authorList>
            <person name="Gilmore M.S."/>
            <person name="Schwartzman J."/>
            <person name="Van Tyne D."/>
            <person name="Martin M."/>
            <person name="Earl A.M."/>
            <person name="Manson A.L."/>
            <person name="Straub T."/>
            <person name="Salamzade R."/>
            <person name="Saavedra J."/>
            <person name="Lebreton F."/>
            <person name="Prichula J."/>
            <person name="Schaufler K."/>
            <person name="Gaca A."/>
            <person name="Sgardioli B."/>
            <person name="Wagenaar J."/>
            <person name="Strong T."/>
        </authorList>
    </citation>
    <scope>NUCLEOTIDE SEQUENCE [LARGE SCALE GENOMIC DNA]</scope>
    <source>
        <strain evidence="7 8">MSG2901</strain>
    </source>
</reference>
<evidence type="ECO:0000256" key="1">
    <source>
        <dbReference type="ARBA" id="ARBA00004651"/>
    </source>
</evidence>
<keyword evidence="4 6" id="KW-1133">Transmembrane helix</keyword>
<dbReference type="InterPro" id="IPR051461">
    <property type="entry name" value="UPF0750_membrane"/>
</dbReference>
<sequence length="205" mass="23100">MRKAVIQSKITTTEQKNILKIIIGNVFLGFAYANWMKPNNIINGGVTSVAMILEKISHIPIFYLTSGVTVLLLIFCWFFLGKGNFLKSIVSSICYNLFFTMFYLLKLNVQINLVVDFLFACIFIAIGYYCCISANASTVGMDVIALAINKKHPEFSIARGIRYINVMVLALGFLTYGVKSVVIGILFSLLNSYILDFLLKRRMEE</sequence>
<comment type="subcellular location">
    <subcellularLocation>
        <location evidence="1">Cell membrane</location>
        <topology evidence="1">Multi-pass membrane protein</topology>
    </subcellularLocation>
</comment>